<gene>
    <name evidence="1" type="ORF">PIB30_078873</name>
</gene>
<dbReference type="Proteomes" id="UP001341840">
    <property type="component" value="Unassembled WGS sequence"/>
</dbReference>
<name>A0ABU6TQK8_9FABA</name>
<dbReference type="EMBL" id="JASCZI010091723">
    <property type="protein sequence ID" value="MED6151087.1"/>
    <property type="molecule type" value="Genomic_DNA"/>
</dbReference>
<protein>
    <submittedName>
        <fullName evidence="1">Uncharacterized protein</fullName>
    </submittedName>
</protein>
<keyword evidence="2" id="KW-1185">Reference proteome</keyword>
<evidence type="ECO:0000313" key="2">
    <source>
        <dbReference type="Proteomes" id="UP001341840"/>
    </source>
</evidence>
<accession>A0ABU6TQK8</accession>
<proteinExistence type="predicted"/>
<reference evidence="1 2" key="1">
    <citation type="journal article" date="2023" name="Plants (Basel)">
        <title>Bridging the Gap: Combining Genomics and Transcriptomics Approaches to Understand Stylosanthes scabra, an Orphan Legume from the Brazilian Caatinga.</title>
        <authorList>
            <person name="Ferreira-Neto J.R.C."/>
            <person name="da Silva M.D."/>
            <person name="Binneck E."/>
            <person name="de Melo N.F."/>
            <person name="da Silva R.H."/>
            <person name="de Melo A.L.T.M."/>
            <person name="Pandolfi V."/>
            <person name="Bustamante F.O."/>
            <person name="Brasileiro-Vidal A.C."/>
            <person name="Benko-Iseppon A.M."/>
        </authorList>
    </citation>
    <scope>NUCLEOTIDE SEQUENCE [LARGE SCALE GENOMIC DNA]</scope>
    <source>
        <tissue evidence="1">Leaves</tissue>
    </source>
</reference>
<sequence length="146" mass="16120">MRARWRMGFDGGLWRDGGCRSKISEERMAAEGAPTLVKRSQRRMVVDGGLWRHGARVGSEGRDDGGWRVYELLDLGPQKKSREVFTIADASIESVVGIVEDVLVKIGQLTIPADFHVIMPTDTANLFTIRNNPTSASDQVVIHKSG</sequence>
<organism evidence="1 2">
    <name type="scientific">Stylosanthes scabra</name>
    <dbReference type="NCBI Taxonomy" id="79078"/>
    <lineage>
        <taxon>Eukaryota</taxon>
        <taxon>Viridiplantae</taxon>
        <taxon>Streptophyta</taxon>
        <taxon>Embryophyta</taxon>
        <taxon>Tracheophyta</taxon>
        <taxon>Spermatophyta</taxon>
        <taxon>Magnoliopsida</taxon>
        <taxon>eudicotyledons</taxon>
        <taxon>Gunneridae</taxon>
        <taxon>Pentapetalae</taxon>
        <taxon>rosids</taxon>
        <taxon>fabids</taxon>
        <taxon>Fabales</taxon>
        <taxon>Fabaceae</taxon>
        <taxon>Papilionoideae</taxon>
        <taxon>50 kb inversion clade</taxon>
        <taxon>dalbergioids sensu lato</taxon>
        <taxon>Dalbergieae</taxon>
        <taxon>Pterocarpus clade</taxon>
        <taxon>Stylosanthes</taxon>
    </lineage>
</organism>
<comment type="caution">
    <text evidence="1">The sequence shown here is derived from an EMBL/GenBank/DDBJ whole genome shotgun (WGS) entry which is preliminary data.</text>
</comment>
<evidence type="ECO:0000313" key="1">
    <source>
        <dbReference type="EMBL" id="MED6151087.1"/>
    </source>
</evidence>